<sequence length="100" mass="11064">MAFQTLSKLMPDMPERCSIGTDNKRSRIISEKVGNLELGLCSQSFARTINFRDNKAASPGSSSISSLDRRRTERGVAAIIIVYVQIQKKPDTFGGLSERN</sequence>
<gene>
    <name evidence="1" type="ORF">TSAR_008185</name>
</gene>
<dbReference type="EMBL" id="NNAY01004746">
    <property type="protein sequence ID" value="OXU17477.1"/>
    <property type="molecule type" value="Genomic_DNA"/>
</dbReference>
<evidence type="ECO:0000313" key="1">
    <source>
        <dbReference type="EMBL" id="OXU17477.1"/>
    </source>
</evidence>
<dbReference type="Proteomes" id="UP000215335">
    <property type="component" value="Unassembled WGS sequence"/>
</dbReference>
<proteinExistence type="predicted"/>
<organism evidence="1 2">
    <name type="scientific">Trichomalopsis sarcophagae</name>
    <dbReference type="NCBI Taxonomy" id="543379"/>
    <lineage>
        <taxon>Eukaryota</taxon>
        <taxon>Metazoa</taxon>
        <taxon>Ecdysozoa</taxon>
        <taxon>Arthropoda</taxon>
        <taxon>Hexapoda</taxon>
        <taxon>Insecta</taxon>
        <taxon>Pterygota</taxon>
        <taxon>Neoptera</taxon>
        <taxon>Endopterygota</taxon>
        <taxon>Hymenoptera</taxon>
        <taxon>Apocrita</taxon>
        <taxon>Proctotrupomorpha</taxon>
        <taxon>Chalcidoidea</taxon>
        <taxon>Pteromalidae</taxon>
        <taxon>Pteromalinae</taxon>
        <taxon>Trichomalopsis</taxon>
    </lineage>
</organism>
<protein>
    <submittedName>
        <fullName evidence="1">Uncharacterized protein</fullName>
    </submittedName>
</protein>
<keyword evidence="2" id="KW-1185">Reference proteome</keyword>
<dbReference type="AlphaFoldDB" id="A0A232EGK3"/>
<accession>A0A232EGK3</accession>
<evidence type="ECO:0000313" key="2">
    <source>
        <dbReference type="Proteomes" id="UP000215335"/>
    </source>
</evidence>
<reference evidence="1 2" key="1">
    <citation type="journal article" date="2017" name="Curr. Biol.">
        <title>The Evolution of Venom by Co-option of Single-Copy Genes.</title>
        <authorList>
            <person name="Martinson E.O."/>
            <person name="Mrinalini"/>
            <person name="Kelkar Y.D."/>
            <person name="Chang C.H."/>
            <person name="Werren J.H."/>
        </authorList>
    </citation>
    <scope>NUCLEOTIDE SEQUENCE [LARGE SCALE GENOMIC DNA]</scope>
    <source>
        <strain evidence="1 2">Alberta</strain>
        <tissue evidence="1">Whole body</tissue>
    </source>
</reference>
<name>A0A232EGK3_9HYME</name>
<comment type="caution">
    <text evidence="1">The sequence shown here is derived from an EMBL/GenBank/DDBJ whole genome shotgun (WGS) entry which is preliminary data.</text>
</comment>